<keyword evidence="2" id="KW-1185">Reference proteome</keyword>
<reference evidence="1 2" key="1">
    <citation type="submission" date="2018-02" db="EMBL/GenBank/DDBJ databases">
        <title>Solimicrobium silvestre gen. nov., sp. nov., isolated from alpine forest soil.</title>
        <authorList>
            <person name="Margesin R."/>
            <person name="Albuquerque L."/>
            <person name="Zhang D.-C."/>
            <person name="Froufe H.J.C."/>
            <person name="Severino R."/>
            <person name="Roxo I."/>
            <person name="Egas C."/>
            <person name="Da Costa M.S."/>
        </authorList>
    </citation>
    <scope>NUCLEOTIDE SEQUENCE [LARGE SCALE GENOMIC DNA]</scope>
    <source>
        <strain evidence="1 2">S20-91</strain>
    </source>
</reference>
<dbReference type="EMBL" id="PUGF01000006">
    <property type="protein sequence ID" value="PRC93740.1"/>
    <property type="molecule type" value="Genomic_DNA"/>
</dbReference>
<comment type="caution">
    <text evidence="1">The sequence shown here is derived from an EMBL/GenBank/DDBJ whole genome shotgun (WGS) entry which is preliminary data.</text>
</comment>
<proteinExistence type="predicted"/>
<evidence type="ECO:0000313" key="1">
    <source>
        <dbReference type="EMBL" id="PRC93740.1"/>
    </source>
</evidence>
<dbReference type="AlphaFoldDB" id="A0A2S9H1B4"/>
<accession>A0A2S9H1B4</accession>
<evidence type="ECO:0000313" key="2">
    <source>
        <dbReference type="Proteomes" id="UP000237839"/>
    </source>
</evidence>
<name>A0A2S9H1B4_9BURK</name>
<sequence length="59" mass="6982">MHMRLLLSLLLIMLAHLKIDVILFAKMVFQFHKLHDKSISICHFVSLFSCIIPTLKFER</sequence>
<protein>
    <submittedName>
        <fullName evidence="1">Uncharacterized protein</fullName>
    </submittedName>
</protein>
<gene>
    <name evidence="1" type="ORF">S2091_1741</name>
</gene>
<dbReference type="Proteomes" id="UP000237839">
    <property type="component" value="Unassembled WGS sequence"/>
</dbReference>
<organism evidence="1 2">
    <name type="scientific">Solimicrobium silvestre</name>
    <dbReference type="NCBI Taxonomy" id="2099400"/>
    <lineage>
        <taxon>Bacteria</taxon>
        <taxon>Pseudomonadati</taxon>
        <taxon>Pseudomonadota</taxon>
        <taxon>Betaproteobacteria</taxon>
        <taxon>Burkholderiales</taxon>
        <taxon>Oxalobacteraceae</taxon>
        <taxon>Solimicrobium</taxon>
    </lineage>
</organism>